<dbReference type="InterPro" id="IPR023358">
    <property type="entry name" value="Peptidase_M18_dom2"/>
</dbReference>
<organism evidence="11 12">
    <name type="scientific">Saccharomycopsis crataegensis</name>
    <dbReference type="NCBI Taxonomy" id="43959"/>
    <lineage>
        <taxon>Eukaryota</taxon>
        <taxon>Fungi</taxon>
        <taxon>Dikarya</taxon>
        <taxon>Ascomycota</taxon>
        <taxon>Saccharomycotina</taxon>
        <taxon>Saccharomycetes</taxon>
        <taxon>Saccharomycopsidaceae</taxon>
        <taxon>Saccharomycopsis</taxon>
    </lineage>
</organism>
<evidence type="ECO:0000313" key="12">
    <source>
        <dbReference type="Proteomes" id="UP001360560"/>
    </source>
</evidence>
<dbReference type="GeneID" id="90071065"/>
<dbReference type="InterPro" id="IPR001948">
    <property type="entry name" value="Peptidase_M18"/>
</dbReference>
<evidence type="ECO:0000313" key="11">
    <source>
        <dbReference type="EMBL" id="GMM33086.1"/>
    </source>
</evidence>
<feature type="region of interest" description="Disordered" evidence="10">
    <location>
        <begin position="47"/>
        <end position="78"/>
    </location>
</feature>
<dbReference type="SUPFAM" id="SSF53187">
    <property type="entry name" value="Zn-dependent exopeptidases"/>
    <property type="match status" value="1"/>
</dbReference>
<dbReference type="GO" id="GO:0000324">
    <property type="term" value="C:fungal-type vacuole"/>
    <property type="evidence" value="ECO:0007669"/>
    <property type="project" value="TreeGrafter"/>
</dbReference>
<dbReference type="Gene3D" id="3.40.630.10">
    <property type="entry name" value="Zn peptidases"/>
    <property type="match status" value="1"/>
</dbReference>
<evidence type="ECO:0000256" key="4">
    <source>
        <dbReference type="ARBA" id="ARBA00022670"/>
    </source>
</evidence>
<keyword evidence="12" id="KW-1185">Reference proteome</keyword>
<dbReference type="PANTHER" id="PTHR28570">
    <property type="entry name" value="ASPARTYL AMINOPEPTIDASE"/>
    <property type="match status" value="1"/>
</dbReference>
<dbReference type="Gene3D" id="2.30.250.10">
    <property type="entry name" value="Aminopeptidase i, Domain 2"/>
    <property type="match status" value="1"/>
</dbReference>
<evidence type="ECO:0000256" key="6">
    <source>
        <dbReference type="ARBA" id="ARBA00022801"/>
    </source>
</evidence>
<keyword evidence="7 9" id="KW-0862">Zinc</keyword>
<feature type="compositionally biased region" description="Polar residues" evidence="10">
    <location>
        <begin position="54"/>
        <end position="67"/>
    </location>
</feature>
<dbReference type="SUPFAM" id="SSF101821">
    <property type="entry name" value="Aminopeptidase/glucanase lid domain"/>
    <property type="match status" value="1"/>
</dbReference>
<dbReference type="RefSeq" id="XP_064850086.1">
    <property type="nucleotide sequence ID" value="XM_064994014.1"/>
</dbReference>
<reference evidence="11 12" key="1">
    <citation type="journal article" date="2023" name="Elife">
        <title>Identification of key yeast species and microbe-microbe interactions impacting larval growth of Drosophila in the wild.</title>
        <authorList>
            <person name="Mure A."/>
            <person name="Sugiura Y."/>
            <person name="Maeda R."/>
            <person name="Honda K."/>
            <person name="Sakurai N."/>
            <person name="Takahashi Y."/>
            <person name="Watada M."/>
            <person name="Katoh T."/>
            <person name="Gotoh A."/>
            <person name="Gotoh Y."/>
            <person name="Taniguchi I."/>
            <person name="Nakamura K."/>
            <person name="Hayashi T."/>
            <person name="Katayama T."/>
            <person name="Uemura T."/>
            <person name="Hattori Y."/>
        </authorList>
    </citation>
    <scope>NUCLEOTIDE SEQUENCE [LARGE SCALE GENOMIC DNA]</scope>
    <source>
        <strain evidence="11 12">SC-9</strain>
    </source>
</reference>
<comment type="caution">
    <text evidence="11">The sequence shown here is derived from an EMBL/GenBank/DDBJ whole genome shotgun (WGS) entry which is preliminary data.</text>
</comment>
<keyword evidence="3 9" id="KW-0031">Aminopeptidase</keyword>
<keyword evidence="8 9" id="KW-0482">Metalloprotease</keyword>
<dbReference type="Proteomes" id="UP001360560">
    <property type="component" value="Unassembled WGS sequence"/>
</dbReference>
<dbReference type="GO" id="GO:0008270">
    <property type="term" value="F:zinc ion binding"/>
    <property type="evidence" value="ECO:0007669"/>
    <property type="project" value="InterPro"/>
</dbReference>
<dbReference type="PRINTS" id="PR00932">
    <property type="entry name" value="AMINO1PTASE"/>
</dbReference>
<sequence length="558" mass="62054">MSSQETVELLRKLIDTFEVTQTCEQMVNGKKVVPLYNNRHHLSQRSKVFKRKTLPTTSNGYESPATPSSDEDEDDFEPLTKPVFHAGESCYTYYSQEYIDFTFENPTIYHVVKHFSQLLESHGFKYLPEGKSWGQMTPGFYYTTRNQTSLSCFVIGKHWTPEDGVGLIGAHIDVLTAKLKPSSKKKEVEGYELLGVAPYAGAISEVWWDRDLHIGGYVLVRDADGKIVSKLVKSDFPVARIPSLAPHFGKDFSSLLNKETRAVPVIAYHGGVDSEPEPELSDDEKKCPLISVHSITLLRFIAELAGVKVSELVQLDLDIYEGQKGAIGGMKKDFLFAPRVDDRICGFAAVYGLLEFLQTQDFQIPDHSFSLVTLYDNEEIGSLSKQGAQGGLSESVIERTIDSFIADKQGLSLESLYKVAYANTLILSADVNHAFNPNFPDVYLENHGPKLNTGMTIAFDERAMATDVTGRAIIEEVARSNGDKLQMFHIRNDSRSGGTIGPYISSKTGARTIDCGIAQWSMHSSRATVGSKDVAIGVKFFSGFFKYWRAAASKFEDF</sequence>
<keyword evidence="5 9" id="KW-0479">Metal-binding</keyword>
<name>A0AAV5QEL0_9ASCO</name>
<dbReference type="PANTHER" id="PTHR28570:SF4">
    <property type="entry name" value="VACUOLAR AMINOPEPTIDASE 1"/>
    <property type="match status" value="1"/>
</dbReference>
<evidence type="ECO:0000256" key="10">
    <source>
        <dbReference type="SAM" id="MobiDB-lite"/>
    </source>
</evidence>
<evidence type="ECO:0000256" key="2">
    <source>
        <dbReference type="ARBA" id="ARBA00008290"/>
    </source>
</evidence>
<dbReference type="AlphaFoldDB" id="A0AAV5QEL0"/>
<dbReference type="CDD" id="cd05658">
    <property type="entry name" value="M18_DAP"/>
    <property type="match status" value="1"/>
</dbReference>
<comment type="similarity">
    <text evidence="2 9">Belongs to the peptidase M18 family.</text>
</comment>
<dbReference type="GO" id="GO:0006508">
    <property type="term" value="P:proteolysis"/>
    <property type="evidence" value="ECO:0007669"/>
    <property type="project" value="UniProtKB-KW"/>
</dbReference>
<comment type="cofactor">
    <cofactor evidence="1">
        <name>Zn(2+)</name>
        <dbReference type="ChEBI" id="CHEBI:29105"/>
    </cofactor>
</comment>
<protein>
    <submittedName>
        <fullName evidence="11">Metalloaminopeptidase</fullName>
    </submittedName>
</protein>
<evidence type="ECO:0000256" key="1">
    <source>
        <dbReference type="ARBA" id="ARBA00001947"/>
    </source>
</evidence>
<evidence type="ECO:0000256" key="3">
    <source>
        <dbReference type="ARBA" id="ARBA00022438"/>
    </source>
</evidence>
<evidence type="ECO:0000256" key="8">
    <source>
        <dbReference type="ARBA" id="ARBA00023049"/>
    </source>
</evidence>
<dbReference type="EMBL" id="BTFZ01000001">
    <property type="protein sequence ID" value="GMM33086.1"/>
    <property type="molecule type" value="Genomic_DNA"/>
</dbReference>
<keyword evidence="4 9" id="KW-0645">Protease</keyword>
<evidence type="ECO:0000256" key="7">
    <source>
        <dbReference type="ARBA" id="ARBA00022833"/>
    </source>
</evidence>
<proteinExistence type="inferred from homology"/>
<evidence type="ECO:0000256" key="5">
    <source>
        <dbReference type="ARBA" id="ARBA00022723"/>
    </source>
</evidence>
<evidence type="ECO:0000256" key="9">
    <source>
        <dbReference type="RuleBase" id="RU004386"/>
    </source>
</evidence>
<gene>
    <name evidence="11" type="ORF">DASC09_004110</name>
</gene>
<keyword evidence="6 9" id="KW-0378">Hydrolase</keyword>
<dbReference type="GO" id="GO:0070006">
    <property type="term" value="F:metalloaminopeptidase activity"/>
    <property type="evidence" value="ECO:0007669"/>
    <property type="project" value="TreeGrafter"/>
</dbReference>
<accession>A0AAV5QEL0</accession>
<dbReference type="Pfam" id="PF02127">
    <property type="entry name" value="Peptidase_M18"/>
    <property type="match status" value="1"/>
</dbReference>